<dbReference type="PROSITE" id="PS50089">
    <property type="entry name" value="ZF_RING_2"/>
    <property type="match status" value="1"/>
</dbReference>
<dbReference type="InterPro" id="IPR013083">
    <property type="entry name" value="Znf_RING/FYVE/PHD"/>
</dbReference>
<evidence type="ECO:0000256" key="3">
    <source>
        <dbReference type="ARBA" id="ARBA00022833"/>
    </source>
</evidence>
<proteinExistence type="predicted"/>
<dbReference type="SMART" id="SM00184">
    <property type="entry name" value="RING"/>
    <property type="match status" value="1"/>
</dbReference>
<keyword evidence="3" id="KW-0862">Zinc</keyword>
<evidence type="ECO:0000259" key="5">
    <source>
        <dbReference type="PROSITE" id="PS50089"/>
    </source>
</evidence>
<evidence type="ECO:0000313" key="8">
    <source>
        <dbReference type="RefSeq" id="XP_015515452.1"/>
    </source>
</evidence>
<keyword evidence="2 4" id="KW-0863">Zinc-finger</keyword>
<evidence type="ECO:0000256" key="1">
    <source>
        <dbReference type="ARBA" id="ARBA00022723"/>
    </source>
</evidence>
<sequence length="247" mass="27977">MDRTRVLDLSRPRLDSTNEVIDLTGDSPVMNSVQPRIMHTRSTMPRPLRTPLSHYLLGRLGTSESPPNMPRNMSNFEGHIPISQNDLEDLTRPPRDVINFQRRLLPPQEPTSLPRFMPQLHLYPSYTEGIYTPDDPFIQVIDPEEPQSAVNSIANEEEFRDINSSPPFEEYSTTVPCINDSSSGEQTVLSCPICFEPLCAQQKPMTTTCGHIFCAMCLKKTLHGSRNKTCPKCNAPVKIKSCIRLYF</sequence>
<evidence type="ECO:0000313" key="7">
    <source>
        <dbReference type="RefSeq" id="XP_015515451.1"/>
    </source>
</evidence>
<protein>
    <submittedName>
        <fullName evidence="7 8">Uncharacterized protein LOC107221088</fullName>
    </submittedName>
</protein>
<evidence type="ECO:0000256" key="4">
    <source>
        <dbReference type="PROSITE-ProRule" id="PRU00175"/>
    </source>
</evidence>
<keyword evidence="1" id="KW-0479">Metal-binding</keyword>
<dbReference type="InterPro" id="IPR017907">
    <property type="entry name" value="Znf_RING_CS"/>
</dbReference>
<reference evidence="7 8" key="1">
    <citation type="submission" date="2025-04" db="UniProtKB">
        <authorList>
            <consortium name="RefSeq"/>
        </authorList>
    </citation>
    <scope>IDENTIFICATION</scope>
    <source>
        <tissue evidence="7 8">Whole body</tissue>
    </source>
</reference>
<dbReference type="InterPro" id="IPR047134">
    <property type="entry name" value="RNF4"/>
</dbReference>
<dbReference type="RefSeq" id="XP_015515451.1">
    <property type="nucleotide sequence ID" value="XM_015659965.1"/>
</dbReference>
<name>A0A6J0BLB1_NEOLC</name>
<dbReference type="Pfam" id="PF14634">
    <property type="entry name" value="zf-RING_5"/>
    <property type="match status" value="1"/>
</dbReference>
<dbReference type="GeneID" id="107221088"/>
<dbReference type="InterPro" id="IPR001841">
    <property type="entry name" value="Znf_RING"/>
</dbReference>
<dbReference type="OrthoDB" id="9049620at2759"/>
<dbReference type="PANTHER" id="PTHR23041:SF78">
    <property type="entry name" value="E3 UBIQUITIN-PROTEIN LIGASE RNF4"/>
    <property type="match status" value="1"/>
</dbReference>
<dbReference type="SUPFAM" id="SSF57850">
    <property type="entry name" value="RING/U-box"/>
    <property type="match status" value="1"/>
</dbReference>
<evidence type="ECO:0000313" key="6">
    <source>
        <dbReference type="Proteomes" id="UP000829291"/>
    </source>
</evidence>
<dbReference type="KEGG" id="nlo:107221088"/>
<keyword evidence="6" id="KW-1185">Reference proteome</keyword>
<gene>
    <name evidence="7 8" type="primary">LOC107221088</name>
</gene>
<feature type="domain" description="RING-type" evidence="5">
    <location>
        <begin position="191"/>
        <end position="234"/>
    </location>
</feature>
<organism evidence="6 7">
    <name type="scientific">Neodiprion lecontei</name>
    <name type="common">Redheaded pine sawfly</name>
    <dbReference type="NCBI Taxonomy" id="441921"/>
    <lineage>
        <taxon>Eukaryota</taxon>
        <taxon>Metazoa</taxon>
        <taxon>Ecdysozoa</taxon>
        <taxon>Arthropoda</taxon>
        <taxon>Hexapoda</taxon>
        <taxon>Insecta</taxon>
        <taxon>Pterygota</taxon>
        <taxon>Neoptera</taxon>
        <taxon>Endopterygota</taxon>
        <taxon>Hymenoptera</taxon>
        <taxon>Tenthredinoidea</taxon>
        <taxon>Diprionidae</taxon>
        <taxon>Diprioninae</taxon>
        <taxon>Neodiprion</taxon>
    </lineage>
</organism>
<dbReference type="AlphaFoldDB" id="A0A6J0BLB1"/>
<evidence type="ECO:0000256" key="2">
    <source>
        <dbReference type="ARBA" id="ARBA00022771"/>
    </source>
</evidence>
<accession>A0A6J0BLB1</accession>
<dbReference type="GO" id="GO:0008270">
    <property type="term" value="F:zinc ion binding"/>
    <property type="evidence" value="ECO:0007669"/>
    <property type="project" value="UniProtKB-KW"/>
</dbReference>
<dbReference type="PANTHER" id="PTHR23041">
    <property type="entry name" value="RING FINGER DOMAIN-CONTAINING"/>
    <property type="match status" value="1"/>
</dbReference>
<dbReference type="RefSeq" id="XP_015515452.1">
    <property type="nucleotide sequence ID" value="XM_015659966.1"/>
</dbReference>
<dbReference type="Proteomes" id="UP000829291">
    <property type="component" value="Chromosome 1"/>
</dbReference>
<dbReference type="Gene3D" id="3.30.40.10">
    <property type="entry name" value="Zinc/RING finger domain, C3HC4 (zinc finger)"/>
    <property type="match status" value="1"/>
</dbReference>
<dbReference type="PROSITE" id="PS00518">
    <property type="entry name" value="ZF_RING_1"/>
    <property type="match status" value="1"/>
</dbReference>